<dbReference type="Proteomes" id="UP000422736">
    <property type="component" value="Chromosome 3"/>
</dbReference>
<dbReference type="SMART" id="SM00367">
    <property type="entry name" value="LRR_CC"/>
    <property type="match status" value="4"/>
</dbReference>
<dbReference type="InterPro" id="IPR036047">
    <property type="entry name" value="F-box-like_dom_sf"/>
</dbReference>
<dbReference type="PANTHER" id="PTHR13318">
    <property type="entry name" value="PARTNER OF PAIRED, ISOFORM B-RELATED"/>
    <property type="match status" value="1"/>
</dbReference>
<protein>
    <submittedName>
        <fullName evidence="2">Antagonist of mitotic exit network protein 1</fullName>
    </submittedName>
</protein>
<dbReference type="InterPro" id="IPR057207">
    <property type="entry name" value="FBXL15_LRR"/>
</dbReference>
<evidence type="ECO:0000313" key="3">
    <source>
        <dbReference type="Proteomes" id="UP000422736"/>
    </source>
</evidence>
<gene>
    <name evidence="2" type="primary">AMN1</name>
    <name evidence="2" type="ORF">FIM1_2048</name>
</gene>
<dbReference type="SUPFAM" id="SSF81383">
    <property type="entry name" value="F-box domain"/>
    <property type="match status" value="1"/>
</dbReference>
<dbReference type="InterPro" id="IPR006553">
    <property type="entry name" value="Leu-rich_rpt_Cys-con_subtyp"/>
</dbReference>
<name>A0ABX6EW67_KLUMA</name>
<dbReference type="InterPro" id="IPR032675">
    <property type="entry name" value="LRR_dom_sf"/>
</dbReference>
<feature type="domain" description="F-box/LRR-repeat protein 15-like leucin rich repeat" evidence="1">
    <location>
        <begin position="225"/>
        <end position="370"/>
    </location>
</feature>
<evidence type="ECO:0000313" key="2">
    <source>
        <dbReference type="EMBL" id="QGN15358.1"/>
    </source>
</evidence>
<organism evidence="2 3">
    <name type="scientific">Kluyveromyces marxianus</name>
    <name type="common">Yeast</name>
    <name type="synonym">Candida kefyr</name>
    <dbReference type="NCBI Taxonomy" id="4911"/>
    <lineage>
        <taxon>Eukaryota</taxon>
        <taxon>Fungi</taxon>
        <taxon>Dikarya</taxon>
        <taxon>Ascomycota</taxon>
        <taxon>Saccharomycotina</taxon>
        <taxon>Saccharomycetes</taxon>
        <taxon>Saccharomycetales</taxon>
        <taxon>Saccharomycetaceae</taxon>
        <taxon>Kluyveromyces</taxon>
    </lineage>
</organism>
<evidence type="ECO:0000259" key="1">
    <source>
        <dbReference type="Pfam" id="PF25372"/>
    </source>
</evidence>
<dbReference type="SUPFAM" id="SSF52047">
    <property type="entry name" value="RNI-like"/>
    <property type="match status" value="1"/>
</dbReference>
<dbReference type="PANTHER" id="PTHR13318:SF95">
    <property type="entry name" value="F-BOX PROTEIN YLR352W"/>
    <property type="match status" value="1"/>
</dbReference>
<dbReference type="Gene3D" id="3.80.10.10">
    <property type="entry name" value="Ribonuclease Inhibitor"/>
    <property type="match status" value="1"/>
</dbReference>
<reference evidence="2 3" key="1">
    <citation type="submission" date="2016-03" db="EMBL/GenBank/DDBJ databases">
        <title>How can Kluyveromyces marxianus grow so fast - potential evolutionary course in Saccharomyces Complex revealed by comparative genomics.</title>
        <authorList>
            <person name="Mo W."/>
            <person name="Lu W."/>
            <person name="Yang X."/>
            <person name="Qi J."/>
            <person name="Lv H."/>
        </authorList>
    </citation>
    <scope>NUCLEOTIDE SEQUENCE [LARGE SCALE GENOMIC DNA]</scope>
    <source>
        <strain evidence="2 3">FIM1</strain>
    </source>
</reference>
<dbReference type="Pfam" id="PF25372">
    <property type="entry name" value="DUF7885"/>
    <property type="match status" value="1"/>
</dbReference>
<sequence>MSCGTSVNTKRTRYEDFNPIEDGDNCESPLKKCSKRFQKWSLSIATPQSSPVKTFALKRKSKSLDEELIIGSPVKFGCDTNVLNAEFQGLTLENSLSVSEASSNHANLTSPVFCIPELLHRIFKLLNPESLYNCSKVNPLWAAVASRIINQDLVIQPHSISGDLRIVEQDNMVHPQSLTFYKLKQQKLFIDTQFPHINFSRLNSLNFYISPVIPMVFDKLVVPNNVTKLTIAGDKRISDIELITLIKGLPNLIELDLRACSQISDVSIVSIVTHCPKLQSINLGRHDNPHLITDLTVMALCELENLTTVGLSGCTNISDVSIWQLYNKHSTTLVRLSINGCKQITDNSIVDIVTKNGFPNLSVLDIRNCSLIRFKRLIEYRLWRYEVAEKPIHIHISDSMQQEFELQERQLYKEFRARIRNDLNKWVNE</sequence>
<proteinExistence type="predicted"/>
<keyword evidence="3" id="KW-1185">Reference proteome</keyword>
<dbReference type="EMBL" id="CP015056">
    <property type="protein sequence ID" value="QGN15358.1"/>
    <property type="molecule type" value="Genomic_DNA"/>
</dbReference>
<accession>A0ABX6EW67</accession>